<keyword evidence="1" id="KW-0812">Transmembrane</keyword>
<dbReference type="EMBL" id="AOLM01000018">
    <property type="protein sequence ID" value="ELZ93029.1"/>
    <property type="molecule type" value="Genomic_DNA"/>
</dbReference>
<proteinExistence type="predicted"/>
<feature type="transmembrane region" description="Helical" evidence="1">
    <location>
        <begin position="20"/>
        <end position="37"/>
    </location>
</feature>
<keyword evidence="1" id="KW-1133">Transmembrane helix</keyword>
<gene>
    <name evidence="2" type="ORF">C441_09086</name>
</gene>
<evidence type="ECO:0000256" key="1">
    <source>
        <dbReference type="SAM" id="Phobius"/>
    </source>
</evidence>
<dbReference type="AlphaFoldDB" id="M0IC81"/>
<name>M0IC81_9EURY</name>
<sequence length="104" mass="11076">MTLGHDDFTSASPLREAMSLLTAVVVFFVGFVSGVVVRTVAGLAAIVALLLVIFGVAAPEIGLINYIATQYYQGNELLFLAGVLFGIDANQTRRVVVDRKTSSK</sequence>
<evidence type="ECO:0000313" key="3">
    <source>
        <dbReference type="Proteomes" id="UP000011508"/>
    </source>
</evidence>
<protein>
    <submittedName>
        <fullName evidence="2">Uncharacterized protein</fullName>
    </submittedName>
</protein>
<dbReference type="Proteomes" id="UP000011508">
    <property type="component" value="Unassembled WGS sequence"/>
</dbReference>
<evidence type="ECO:0000313" key="2">
    <source>
        <dbReference type="EMBL" id="ELZ93029.1"/>
    </source>
</evidence>
<reference evidence="2 3" key="1">
    <citation type="journal article" date="2014" name="PLoS Genet.">
        <title>Phylogenetically driven sequencing of extremely halophilic archaea reveals strategies for static and dynamic osmo-response.</title>
        <authorList>
            <person name="Becker E.A."/>
            <person name="Seitzer P.M."/>
            <person name="Tritt A."/>
            <person name="Larsen D."/>
            <person name="Krusor M."/>
            <person name="Yao A.I."/>
            <person name="Wu D."/>
            <person name="Madern D."/>
            <person name="Eisen J.A."/>
            <person name="Darling A.E."/>
            <person name="Facciotti M.T."/>
        </authorList>
    </citation>
    <scope>NUCLEOTIDE SEQUENCE [LARGE SCALE GENOMIC DNA]</scope>
    <source>
        <strain evidence="2 3">ATCC BAA-897</strain>
    </source>
</reference>
<dbReference type="PATRIC" id="fig|662480.6.peg.1799"/>
<accession>M0IC81</accession>
<comment type="caution">
    <text evidence="2">The sequence shown here is derived from an EMBL/GenBank/DDBJ whole genome shotgun (WGS) entry which is preliminary data.</text>
</comment>
<keyword evidence="1" id="KW-0472">Membrane</keyword>
<feature type="transmembrane region" description="Helical" evidence="1">
    <location>
        <begin position="43"/>
        <end position="68"/>
    </location>
</feature>
<keyword evidence="3" id="KW-1185">Reference proteome</keyword>
<organism evidence="2 3">
    <name type="scientific">Haloferax sulfurifontis ATCC BAA-897</name>
    <dbReference type="NCBI Taxonomy" id="662480"/>
    <lineage>
        <taxon>Archaea</taxon>
        <taxon>Methanobacteriati</taxon>
        <taxon>Methanobacteriota</taxon>
        <taxon>Stenosarchaea group</taxon>
        <taxon>Halobacteria</taxon>
        <taxon>Halobacteriales</taxon>
        <taxon>Haloferacaceae</taxon>
        <taxon>Haloferax</taxon>
    </lineage>
</organism>